<evidence type="ECO:0000256" key="1">
    <source>
        <dbReference type="ARBA" id="ARBA00010876"/>
    </source>
</evidence>
<comment type="caution">
    <text evidence="3">The sequence shown here is derived from an EMBL/GenBank/DDBJ whole genome shotgun (WGS) entry which is preliminary data.</text>
</comment>
<dbReference type="RefSeq" id="WP_320005431.1">
    <property type="nucleotide sequence ID" value="NZ_JAUHJS010000009.1"/>
</dbReference>
<evidence type="ECO:0000313" key="3">
    <source>
        <dbReference type="EMBL" id="MDN4166892.1"/>
    </source>
</evidence>
<evidence type="ECO:0000313" key="4">
    <source>
        <dbReference type="Proteomes" id="UP001168552"/>
    </source>
</evidence>
<dbReference type="PANTHER" id="PTHR21600">
    <property type="entry name" value="MITOCHONDRIAL RNA PSEUDOURIDINE SYNTHASE"/>
    <property type="match status" value="1"/>
</dbReference>
<organism evidence="3 4">
    <name type="scientific">Shiella aurantiaca</name>
    <dbReference type="NCBI Taxonomy" id="3058365"/>
    <lineage>
        <taxon>Bacteria</taxon>
        <taxon>Pseudomonadati</taxon>
        <taxon>Bacteroidota</taxon>
        <taxon>Cytophagia</taxon>
        <taxon>Cytophagales</taxon>
        <taxon>Shiellaceae</taxon>
        <taxon>Shiella</taxon>
    </lineage>
</organism>
<dbReference type="Proteomes" id="UP001168552">
    <property type="component" value="Unassembled WGS sequence"/>
</dbReference>
<protein>
    <submittedName>
        <fullName evidence="3">RNA pseudouridine synthase</fullName>
    </submittedName>
</protein>
<dbReference type="InterPro" id="IPR006145">
    <property type="entry name" value="PsdUridine_synth_RsuA/RluA"/>
</dbReference>
<dbReference type="SUPFAM" id="SSF55120">
    <property type="entry name" value="Pseudouridine synthase"/>
    <property type="match status" value="1"/>
</dbReference>
<gene>
    <name evidence="3" type="ORF">QWY31_15380</name>
</gene>
<dbReference type="EMBL" id="JAUHJS010000009">
    <property type="protein sequence ID" value="MDN4166892.1"/>
    <property type="molecule type" value="Genomic_DNA"/>
</dbReference>
<name>A0ABT8F8Y6_9BACT</name>
<reference evidence="3" key="1">
    <citation type="submission" date="2023-06" db="EMBL/GenBank/DDBJ databases">
        <title>Cytophagales bacterium Strain LB-30, isolated from soil.</title>
        <authorList>
            <person name="Liu B."/>
        </authorList>
    </citation>
    <scope>NUCLEOTIDE SEQUENCE</scope>
    <source>
        <strain evidence="3">LB-30</strain>
    </source>
</reference>
<sequence>MPKWNFTDLIAFENDDYLLVNKPSGISTLDDRGGEPHLLALGKEIHPDLQACHRLDKETSGTLAFAKNPEAYRALAMQFERRQVNKIYHAICDGLHDFDQQMVNAGISMLTKGIVKIDKKDGKPATTIFNTLDVYKAHTLMECRPVTGRMHQIRIHLAYLKASITGDTQYGGKPLYLSDLKRKFNLKKDTEELPIMQRVALHAQALEFTLLNGEKIKVESPYPKDMAVAIKQLEKNR</sequence>
<keyword evidence="4" id="KW-1185">Reference proteome</keyword>
<accession>A0ABT8F8Y6</accession>
<dbReference type="Gene3D" id="3.30.2350.10">
    <property type="entry name" value="Pseudouridine synthase"/>
    <property type="match status" value="1"/>
</dbReference>
<evidence type="ECO:0000259" key="2">
    <source>
        <dbReference type="Pfam" id="PF00849"/>
    </source>
</evidence>
<dbReference type="Pfam" id="PF00849">
    <property type="entry name" value="PseudoU_synth_2"/>
    <property type="match status" value="1"/>
</dbReference>
<dbReference type="PANTHER" id="PTHR21600:SF87">
    <property type="entry name" value="RNA PSEUDOURIDYLATE SYNTHASE DOMAIN-CONTAINING PROTEIN 1"/>
    <property type="match status" value="1"/>
</dbReference>
<dbReference type="InterPro" id="IPR050188">
    <property type="entry name" value="RluA_PseudoU_synthase"/>
</dbReference>
<dbReference type="InterPro" id="IPR020103">
    <property type="entry name" value="PsdUridine_synth_cat_dom_sf"/>
</dbReference>
<comment type="similarity">
    <text evidence="1">Belongs to the pseudouridine synthase RluA family.</text>
</comment>
<proteinExistence type="inferred from homology"/>
<dbReference type="CDD" id="cd02869">
    <property type="entry name" value="PseudoU_synth_RluA_like"/>
    <property type="match status" value="1"/>
</dbReference>
<feature type="domain" description="Pseudouridine synthase RsuA/RluA-like" evidence="2">
    <location>
        <begin position="16"/>
        <end position="158"/>
    </location>
</feature>